<evidence type="ECO:0000256" key="2">
    <source>
        <dbReference type="ARBA" id="ARBA00004651"/>
    </source>
</evidence>
<comment type="similarity">
    <text evidence="3">Belongs to the peptidase M50B family.</text>
</comment>
<comment type="caution">
    <text evidence="14">The sequence shown here is derived from an EMBL/GenBank/DDBJ whole genome shotgun (WGS) entry which is preliminary data.</text>
</comment>
<evidence type="ECO:0000256" key="6">
    <source>
        <dbReference type="ARBA" id="ARBA00022692"/>
    </source>
</evidence>
<dbReference type="InterPro" id="IPR052348">
    <property type="entry name" value="Metallopeptidase_M50B"/>
</dbReference>
<protein>
    <submittedName>
        <fullName evidence="14">Site-2 protease family protein</fullName>
    </submittedName>
</protein>
<evidence type="ECO:0000256" key="13">
    <source>
        <dbReference type="SAM" id="Phobius"/>
    </source>
</evidence>
<dbReference type="CDD" id="cd06158">
    <property type="entry name" value="S2P-M50_like_1"/>
    <property type="match status" value="1"/>
</dbReference>
<keyword evidence="5 14" id="KW-0645">Protease</keyword>
<dbReference type="GO" id="GO:0006508">
    <property type="term" value="P:proteolysis"/>
    <property type="evidence" value="ECO:0007669"/>
    <property type="project" value="UniProtKB-KW"/>
</dbReference>
<keyword evidence="15" id="KW-1185">Reference proteome</keyword>
<keyword evidence="9" id="KW-0862">Zinc</keyword>
<keyword evidence="8" id="KW-0378">Hydrolase</keyword>
<feature type="transmembrane region" description="Helical" evidence="13">
    <location>
        <begin position="63"/>
        <end position="84"/>
    </location>
</feature>
<evidence type="ECO:0000256" key="9">
    <source>
        <dbReference type="ARBA" id="ARBA00022833"/>
    </source>
</evidence>
<evidence type="ECO:0000256" key="8">
    <source>
        <dbReference type="ARBA" id="ARBA00022801"/>
    </source>
</evidence>
<keyword evidence="11" id="KW-0482">Metalloprotease</keyword>
<keyword evidence="12 13" id="KW-0472">Membrane</keyword>
<evidence type="ECO:0000256" key="1">
    <source>
        <dbReference type="ARBA" id="ARBA00001947"/>
    </source>
</evidence>
<comment type="cofactor">
    <cofactor evidence="1">
        <name>Zn(2+)</name>
        <dbReference type="ChEBI" id="CHEBI:29105"/>
    </cofactor>
</comment>
<keyword evidence="4" id="KW-1003">Cell membrane</keyword>
<accession>A0AAE4EXV9</accession>
<keyword evidence="7" id="KW-0479">Metal-binding</keyword>
<dbReference type="RefSeq" id="WP_310895880.1">
    <property type="nucleotide sequence ID" value="NZ_JAMQOM010000003.1"/>
</dbReference>
<proteinExistence type="inferred from homology"/>
<evidence type="ECO:0000256" key="3">
    <source>
        <dbReference type="ARBA" id="ARBA00007931"/>
    </source>
</evidence>
<dbReference type="GO" id="GO:0005886">
    <property type="term" value="C:plasma membrane"/>
    <property type="evidence" value="ECO:0007669"/>
    <property type="project" value="UniProtKB-SubCell"/>
</dbReference>
<comment type="subcellular location">
    <subcellularLocation>
        <location evidence="2">Cell membrane</location>
        <topology evidence="2">Multi-pass membrane protein</topology>
    </subcellularLocation>
</comment>
<reference evidence="14 15" key="1">
    <citation type="submission" date="2022-06" db="EMBL/GenBank/DDBJ databases">
        <title>Haloarcula sp. a new haloarchaeum isolate from saline soil.</title>
        <authorList>
            <person name="Strakova D."/>
            <person name="Galisteo C."/>
            <person name="Sanchez-Porro C."/>
            <person name="Ventosa A."/>
        </authorList>
    </citation>
    <scope>NUCLEOTIDE SEQUENCE [LARGE SCALE GENOMIC DNA]</scope>
    <source>
        <strain evidence="14 15">S1AR25-5A</strain>
    </source>
</reference>
<gene>
    <name evidence="14" type="ORF">NDI54_07665</name>
</gene>
<dbReference type="EMBL" id="JAMQOM010000003">
    <property type="protein sequence ID" value="MDS0221222.1"/>
    <property type="molecule type" value="Genomic_DNA"/>
</dbReference>
<dbReference type="AlphaFoldDB" id="A0AAE4EXV9"/>
<sequence length="229" mass="24451">MAGRSQRTATGGQTVGGLTFSQRELRDLLIAWLALGLAFTFFLEREFRRIVFLQFGGLSTAEIISTFAVSLLTVGIGFLLHELAHKVVAVRFGQIAAFKADYKMLGFAVLGGLVGFLFAAPGAVVHRGRLTAKQHGLIAVAGPVTNLALAVVFLVPFVSALLSGTGGFLWEVAQMGLQINLLLAGFNMLPFGPLDGRTVREWSTPVFLLVAVPSILLGIVGLLFLPQMP</sequence>
<dbReference type="GO" id="GO:0008237">
    <property type="term" value="F:metallopeptidase activity"/>
    <property type="evidence" value="ECO:0007669"/>
    <property type="project" value="UniProtKB-KW"/>
</dbReference>
<keyword evidence="10 13" id="KW-1133">Transmembrane helix</keyword>
<dbReference type="Proteomes" id="UP001253439">
    <property type="component" value="Unassembled WGS sequence"/>
</dbReference>
<evidence type="ECO:0000256" key="4">
    <source>
        <dbReference type="ARBA" id="ARBA00022475"/>
    </source>
</evidence>
<feature type="transmembrane region" description="Helical" evidence="13">
    <location>
        <begin position="137"/>
        <end position="163"/>
    </location>
</feature>
<dbReference type="PANTHER" id="PTHR35864">
    <property type="entry name" value="ZINC METALLOPROTEASE MJ0611-RELATED"/>
    <property type="match status" value="1"/>
</dbReference>
<feature type="transmembrane region" description="Helical" evidence="13">
    <location>
        <begin position="25"/>
        <end position="43"/>
    </location>
</feature>
<feature type="transmembrane region" description="Helical" evidence="13">
    <location>
        <begin position="104"/>
        <end position="125"/>
    </location>
</feature>
<evidence type="ECO:0000256" key="7">
    <source>
        <dbReference type="ARBA" id="ARBA00022723"/>
    </source>
</evidence>
<evidence type="ECO:0000256" key="11">
    <source>
        <dbReference type="ARBA" id="ARBA00023049"/>
    </source>
</evidence>
<feature type="transmembrane region" description="Helical" evidence="13">
    <location>
        <begin position="175"/>
        <end position="194"/>
    </location>
</feature>
<evidence type="ECO:0000256" key="10">
    <source>
        <dbReference type="ARBA" id="ARBA00022989"/>
    </source>
</evidence>
<name>A0AAE4EXV9_9EURY</name>
<evidence type="ECO:0000313" key="14">
    <source>
        <dbReference type="EMBL" id="MDS0221222.1"/>
    </source>
</evidence>
<feature type="transmembrane region" description="Helical" evidence="13">
    <location>
        <begin position="206"/>
        <end position="225"/>
    </location>
</feature>
<evidence type="ECO:0000313" key="15">
    <source>
        <dbReference type="Proteomes" id="UP001253439"/>
    </source>
</evidence>
<evidence type="ECO:0000256" key="12">
    <source>
        <dbReference type="ARBA" id="ARBA00023136"/>
    </source>
</evidence>
<organism evidence="14 15">
    <name type="scientific">Haloarcula terrestris</name>
    <dbReference type="NCBI Taxonomy" id="2950533"/>
    <lineage>
        <taxon>Archaea</taxon>
        <taxon>Methanobacteriati</taxon>
        <taxon>Methanobacteriota</taxon>
        <taxon>Stenosarchaea group</taxon>
        <taxon>Halobacteria</taxon>
        <taxon>Halobacteriales</taxon>
        <taxon>Haloarculaceae</taxon>
        <taxon>Haloarcula</taxon>
    </lineage>
</organism>
<dbReference type="GO" id="GO:0046872">
    <property type="term" value="F:metal ion binding"/>
    <property type="evidence" value="ECO:0007669"/>
    <property type="project" value="UniProtKB-KW"/>
</dbReference>
<evidence type="ECO:0000256" key="5">
    <source>
        <dbReference type="ARBA" id="ARBA00022670"/>
    </source>
</evidence>
<dbReference type="PANTHER" id="PTHR35864:SF1">
    <property type="entry name" value="ZINC METALLOPROTEASE YWHC-RELATED"/>
    <property type="match status" value="1"/>
</dbReference>
<keyword evidence="6 13" id="KW-0812">Transmembrane</keyword>
<dbReference type="InterPro" id="IPR044537">
    <property type="entry name" value="Rip2-like"/>
</dbReference>